<keyword evidence="6" id="KW-1185">Reference proteome</keyword>
<comment type="similarity">
    <text evidence="1">Belongs to the GSP E family.</text>
</comment>
<feature type="domain" description="Bacterial type II secretion system protein E" evidence="4">
    <location>
        <begin position="206"/>
        <end position="220"/>
    </location>
</feature>
<keyword evidence="2" id="KW-0547">Nucleotide-binding</keyword>
<reference evidence="5 6" key="1">
    <citation type="submission" date="2023-10" db="EMBL/GenBank/DDBJ databases">
        <authorList>
            <person name="Botero Cardona J."/>
        </authorList>
    </citation>
    <scope>NUCLEOTIDE SEQUENCE [LARGE SCALE GENOMIC DNA]</scope>
    <source>
        <strain evidence="5 6">R-54839</strain>
    </source>
</reference>
<dbReference type="InterPro" id="IPR001482">
    <property type="entry name" value="T2SS/T4SS_dom"/>
</dbReference>
<dbReference type="RefSeq" id="WP_187753498.1">
    <property type="nucleotide sequence ID" value="NZ_CAUZLK010000002.1"/>
</dbReference>
<dbReference type="Gene3D" id="3.40.50.300">
    <property type="entry name" value="P-loop containing nucleotide triphosphate hydrolases"/>
    <property type="match status" value="1"/>
</dbReference>
<dbReference type="Proteomes" id="UP001314261">
    <property type="component" value="Unassembled WGS sequence"/>
</dbReference>
<evidence type="ECO:0000256" key="2">
    <source>
        <dbReference type="ARBA" id="ARBA00022741"/>
    </source>
</evidence>
<protein>
    <submittedName>
        <fullName evidence="5">Type II secretory pathway ATPase GspE/PulE or T4P pilus assembly pathway ATPase PilB (PulE)</fullName>
    </submittedName>
</protein>
<dbReference type="PANTHER" id="PTHR30258:SF2">
    <property type="entry name" value="COMG OPERON PROTEIN 1"/>
    <property type="match status" value="1"/>
</dbReference>
<evidence type="ECO:0000256" key="3">
    <source>
        <dbReference type="ARBA" id="ARBA00022840"/>
    </source>
</evidence>
<evidence type="ECO:0000256" key="1">
    <source>
        <dbReference type="ARBA" id="ARBA00006611"/>
    </source>
</evidence>
<dbReference type="SUPFAM" id="SSF52540">
    <property type="entry name" value="P-loop containing nucleoside triphosphate hydrolases"/>
    <property type="match status" value="1"/>
</dbReference>
<dbReference type="PROSITE" id="PS00662">
    <property type="entry name" value="T2SP_E"/>
    <property type="match status" value="1"/>
</dbReference>
<accession>A0ABN9YVP3</accession>
<proteinExistence type="inferred from homology"/>
<dbReference type="Gene3D" id="3.30.450.90">
    <property type="match status" value="1"/>
</dbReference>
<dbReference type="EMBL" id="CAUZLR010000006">
    <property type="protein sequence ID" value="CAK1244671.1"/>
    <property type="molecule type" value="Genomic_DNA"/>
</dbReference>
<evidence type="ECO:0000259" key="4">
    <source>
        <dbReference type="PROSITE" id="PS00662"/>
    </source>
</evidence>
<organism evidence="5 6">
    <name type="scientific">Fructobacillus fructosus</name>
    <dbReference type="NCBI Taxonomy" id="1631"/>
    <lineage>
        <taxon>Bacteria</taxon>
        <taxon>Bacillati</taxon>
        <taxon>Bacillota</taxon>
        <taxon>Bacilli</taxon>
        <taxon>Lactobacillales</taxon>
        <taxon>Lactobacillaceae</taxon>
        <taxon>Fructobacillus</taxon>
    </lineage>
</organism>
<dbReference type="SMART" id="SM00382">
    <property type="entry name" value="AAA"/>
    <property type="match status" value="1"/>
</dbReference>
<gene>
    <name evidence="5" type="ORF">R54839_PPFHFPJH_01060</name>
</gene>
<dbReference type="InterPro" id="IPR027417">
    <property type="entry name" value="P-loop_NTPase"/>
</dbReference>
<sequence length="296" mass="33564">MNQTARWPERKQHSIREFLQQILSSAFQQQFSDLYFLPKVGKYQLSGQQLGRLQQIMEVSIDDAKSMLSLMKYWAQLDLAEMRRPQLGRFDFEDGFVRLSSVGDFLGRESLVLRLISKQVGPLAYRNEQQWKELLADRPSSGLYLLIGPTGSGKTTTLHELLRKWSDQLVVLTVEDPVEIEQPAFLQLQVNNTAGVHYQDLIKVALRHRPDILVIGEIRDLETAQAALQAALSGHLVLATIHANSAELVLERLVDLGLDRELVLEALVKSVYMRLCTKKSGGLEANLTVVDWRNSE</sequence>
<dbReference type="Pfam" id="PF00437">
    <property type="entry name" value="T2SSE"/>
    <property type="match status" value="1"/>
</dbReference>
<dbReference type="InterPro" id="IPR003593">
    <property type="entry name" value="AAA+_ATPase"/>
</dbReference>
<dbReference type="PANTHER" id="PTHR30258">
    <property type="entry name" value="TYPE II SECRETION SYSTEM PROTEIN GSPE-RELATED"/>
    <property type="match status" value="1"/>
</dbReference>
<comment type="caution">
    <text evidence="5">The sequence shown here is derived from an EMBL/GenBank/DDBJ whole genome shotgun (WGS) entry which is preliminary data.</text>
</comment>
<keyword evidence="3" id="KW-0067">ATP-binding</keyword>
<name>A0ABN9YVP3_9LACO</name>
<evidence type="ECO:0000313" key="5">
    <source>
        <dbReference type="EMBL" id="CAK1244671.1"/>
    </source>
</evidence>
<evidence type="ECO:0000313" key="6">
    <source>
        <dbReference type="Proteomes" id="UP001314261"/>
    </source>
</evidence>